<sequence length="158" mass="18587">MYEKLKQAIQDGMYTVTEAVNLLNAFLQTGQITADQFTELFEMTRELPANGEKEESEIAQDNKEKEWQEYKEKIDKMWDKFTESGVIIPDPEPEEPDGSKEHPIPATNNMQYYEGKYYTYNDVLYKCNRNTDIPVWHTPDQLVGIYFEIVPQEEEDEI</sequence>
<feature type="region of interest" description="Disordered" evidence="1">
    <location>
        <begin position="86"/>
        <end position="107"/>
    </location>
</feature>
<evidence type="ECO:0000256" key="1">
    <source>
        <dbReference type="SAM" id="MobiDB-lite"/>
    </source>
</evidence>
<evidence type="ECO:0000313" key="3">
    <source>
        <dbReference type="Proteomes" id="UP000261080"/>
    </source>
</evidence>
<comment type="caution">
    <text evidence="2">The sequence shown here is derived from an EMBL/GenBank/DDBJ whole genome shotgun (WGS) entry which is preliminary data.</text>
</comment>
<dbReference type="EMBL" id="QVLX01000012">
    <property type="protein sequence ID" value="RGE84716.1"/>
    <property type="molecule type" value="Genomic_DNA"/>
</dbReference>
<evidence type="ECO:0000313" key="2">
    <source>
        <dbReference type="EMBL" id="RGE84716.1"/>
    </source>
</evidence>
<name>A0A3E3JYX7_9FIRM</name>
<gene>
    <name evidence="2" type="ORF">DW016_14575</name>
</gene>
<dbReference type="OrthoDB" id="2058619at2"/>
<organism evidence="2 3">
    <name type="scientific">Sellimonas intestinalis</name>
    <dbReference type="NCBI Taxonomy" id="1653434"/>
    <lineage>
        <taxon>Bacteria</taxon>
        <taxon>Bacillati</taxon>
        <taxon>Bacillota</taxon>
        <taxon>Clostridia</taxon>
        <taxon>Lachnospirales</taxon>
        <taxon>Lachnospiraceae</taxon>
        <taxon>Sellimonas</taxon>
    </lineage>
</organism>
<dbReference type="AlphaFoldDB" id="A0A3E3JYX7"/>
<protein>
    <submittedName>
        <fullName evidence="2">Uncharacterized protein</fullName>
    </submittedName>
</protein>
<reference evidence="2 3" key="1">
    <citation type="submission" date="2018-08" db="EMBL/GenBank/DDBJ databases">
        <title>A genome reference for cultivated species of the human gut microbiota.</title>
        <authorList>
            <person name="Zou Y."/>
            <person name="Xue W."/>
            <person name="Luo G."/>
        </authorList>
    </citation>
    <scope>NUCLEOTIDE SEQUENCE [LARGE SCALE GENOMIC DNA]</scope>
    <source>
        <strain evidence="2 3">AF37-2AT</strain>
    </source>
</reference>
<proteinExistence type="predicted"/>
<keyword evidence="3" id="KW-1185">Reference proteome</keyword>
<dbReference type="RefSeq" id="WP_117493837.1">
    <property type="nucleotide sequence ID" value="NZ_JAAISY010000024.1"/>
</dbReference>
<dbReference type="Proteomes" id="UP000261080">
    <property type="component" value="Unassembled WGS sequence"/>
</dbReference>
<accession>A0A3E3JYX7</accession>